<protein>
    <submittedName>
        <fullName evidence="2">Uncharacterized protein</fullName>
    </submittedName>
</protein>
<sequence>TIINEEKTCNESEIEKIIKEEPEPEIESEPEPEIESETESESESEVYDIYNSKNKQKKWDMKVWFDSLW</sequence>
<accession>A0A381W0F5</accession>
<gene>
    <name evidence="2" type="ORF">METZ01_LOCUS98893</name>
</gene>
<dbReference type="AlphaFoldDB" id="A0A381W0F5"/>
<proteinExistence type="predicted"/>
<feature type="compositionally biased region" description="Acidic residues" evidence="1">
    <location>
        <begin position="22"/>
        <end position="45"/>
    </location>
</feature>
<feature type="region of interest" description="Disordered" evidence="1">
    <location>
        <begin position="17"/>
        <end position="45"/>
    </location>
</feature>
<feature type="non-terminal residue" evidence="2">
    <location>
        <position position="1"/>
    </location>
</feature>
<evidence type="ECO:0000313" key="2">
    <source>
        <dbReference type="EMBL" id="SVA46039.1"/>
    </source>
</evidence>
<organism evidence="2">
    <name type="scientific">marine metagenome</name>
    <dbReference type="NCBI Taxonomy" id="408172"/>
    <lineage>
        <taxon>unclassified sequences</taxon>
        <taxon>metagenomes</taxon>
        <taxon>ecological metagenomes</taxon>
    </lineage>
</organism>
<dbReference type="EMBL" id="UINC01010341">
    <property type="protein sequence ID" value="SVA46039.1"/>
    <property type="molecule type" value="Genomic_DNA"/>
</dbReference>
<name>A0A381W0F5_9ZZZZ</name>
<evidence type="ECO:0000256" key="1">
    <source>
        <dbReference type="SAM" id="MobiDB-lite"/>
    </source>
</evidence>
<reference evidence="2" key="1">
    <citation type="submission" date="2018-05" db="EMBL/GenBank/DDBJ databases">
        <authorList>
            <person name="Lanie J.A."/>
            <person name="Ng W.-L."/>
            <person name="Kazmierczak K.M."/>
            <person name="Andrzejewski T.M."/>
            <person name="Davidsen T.M."/>
            <person name="Wayne K.J."/>
            <person name="Tettelin H."/>
            <person name="Glass J.I."/>
            <person name="Rusch D."/>
            <person name="Podicherti R."/>
            <person name="Tsui H.-C.T."/>
            <person name="Winkler M.E."/>
        </authorList>
    </citation>
    <scope>NUCLEOTIDE SEQUENCE</scope>
</reference>